<dbReference type="Proteomes" id="UP000007174">
    <property type="component" value="Unassembled WGS sequence"/>
</dbReference>
<accession>H1V8L6</accession>
<name>H1V8L6_COLHI</name>
<proteinExistence type="predicted"/>
<sequence>MLNTECHDHAILLRPVQNRSTLLEHASEREDLPEPFGICLVRILMLQGMIWKPLLLNPPKDVSTAVFITQSASLAASYLAYTRKVTMRFVSATDSDRSLAEVDVAMTLGMRCGHFSMWAGRWRVYQQVEIVCGWIVRGCSMRDNSAEAGRKRPERPKSQYLSVRQSITHEPLFAEPLPENATLIGYIQFLVSQGTRVK</sequence>
<gene>
    <name evidence="1" type="ORF">CH063_08110</name>
</gene>
<evidence type="ECO:0000313" key="2">
    <source>
        <dbReference type="Proteomes" id="UP000007174"/>
    </source>
</evidence>
<dbReference type="EMBL" id="CACQ02002041">
    <property type="protein sequence ID" value="CCF36569.1"/>
    <property type="molecule type" value="Genomic_DNA"/>
</dbReference>
<dbReference type="HOGENOM" id="CLU_1378029_0_0_1"/>
<organism evidence="1 2">
    <name type="scientific">Colletotrichum higginsianum (strain IMI 349063)</name>
    <name type="common">Crucifer anthracnose fungus</name>
    <dbReference type="NCBI Taxonomy" id="759273"/>
    <lineage>
        <taxon>Eukaryota</taxon>
        <taxon>Fungi</taxon>
        <taxon>Dikarya</taxon>
        <taxon>Ascomycota</taxon>
        <taxon>Pezizomycotina</taxon>
        <taxon>Sordariomycetes</taxon>
        <taxon>Hypocreomycetidae</taxon>
        <taxon>Glomerellales</taxon>
        <taxon>Glomerellaceae</taxon>
        <taxon>Colletotrichum</taxon>
        <taxon>Colletotrichum destructivum species complex</taxon>
    </lineage>
</organism>
<reference evidence="2" key="1">
    <citation type="journal article" date="2012" name="Nat. Genet.">
        <title>Lifestyle transitions in plant pathogenic Colletotrichum fungi deciphered by genome and transcriptome analyses.</title>
        <authorList>
            <person name="O'Connell R.J."/>
            <person name="Thon M.R."/>
            <person name="Hacquard S."/>
            <person name="Amyotte S.G."/>
            <person name="Kleemann J."/>
            <person name="Torres M.F."/>
            <person name="Damm U."/>
            <person name="Buiate E.A."/>
            <person name="Epstein L."/>
            <person name="Alkan N."/>
            <person name="Altmueller J."/>
            <person name="Alvarado-Balderrama L."/>
            <person name="Bauser C.A."/>
            <person name="Becker C."/>
            <person name="Birren B.W."/>
            <person name="Chen Z."/>
            <person name="Choi J."/>
            <person name="Crouch J.A."/>
            <person name="Duvick J.P."/>
            <person name="Farman M.A."/>
            <person name="Gan P."/>
            <person name="Heiman D."/>
            <person name="Henrissat B."/>
            <person name="Howard R.J."/>
            <person name="Kabbage M."/>
            <person name="Koch C."/>
            <person name="Kracher B."/>
            <person name="Kubo Y."/>
            <person name="Law A.D."/>
            <person name="Lebrun M.-H."/>
            <person name="Lee Y.-H."/>
            <person name="Miyara I."/>
            <person name="Moore N."/>
            <person name="Neumann U."/>
            <person name="Nordstroem K."/>
            <person name="Panaccione D.G."/>
            <person name="Panstruga R."/>
            <person name="Place M."/>
            <person name="Proctor R.H."/>
            <person name="Prusky D."/>
            <person name="Rech G."/>
            <person name="Reinhardt R."/>
            <person name="Rollins J.A."/>
            <person name="Rounsley S."/>
            <person name="Schardl C.L."/>
            <person name="Schwartz D.C."/>
            <person name="Shenoy N."/>
            <person name="Shirasu K."/>
            <person name="Sikhakolli U.R."/>
            <person name="Stueber K."/>
            <person name="Sukno S.A."/>
            <person name="Sweigard J.A."/>
            <person name="Takano Y."/>
            <person name="Takahara H."/>
            <person name="Trail F."/>
            <person name="van der Does H.C."/>
            <person name="Voll L.M."/>
            <person name="Will I."/>
            <person name="Young S."/>
            <person name="Zeng Q."/>
            <person name="Zhang J."/>
            <person name="Zhou S."/>
            <person name="Dickman M.B."/>
            <person name="Schulze-Lefert P."/>
            <person name="Ver Loren van Themaat E."/>
            <person name="Ma L.-J."/>
            <person name="Vaillancourt L.J."/>
        </authorList>
    </citation>
    <scope>NUCLEOTIDE SEQUENCE [LARGE SCALE GENOMIC DNA]</scope>
    <source>
        <strain evidence="2">IMI 349063</strain>
    </source>
</reference>
<protein>
    <submittedName>
        <fullName evidence="1">Uncharacterized protein</fullName>
    </submittedName>
</protein>
<dbReference type="AlphaFoldDB" id="H1V8L6"/>
<evidence type="ECO:0000313" key="1">
    <source>
        <dbReference type="EMBL" id="CCF36569.1"/>
    </source>
</evidence>